<keyword evidence="8" id="KW-1207">Sterol metabolism</keyword>
<evidence type="ECO:0000256" key="8">
    <source>
        <dbReference type="ARBA" id="ARBA00023166"/>
    </source>
</evidence>
<evidence type="ECO:0000256" key="11">
    <source>
        <dbReference type="ARBA" id="ARBA00038856"/>
    </source>
</evidence>
<keyword evidence="5" id="KW-0274">FAD</keyword>
<dbReference type="PANTHER" id="PTHR47470:SF1">
    <property type="entry name" value="FAD-DEPENDENT OXIDOREDUCTASE 2 FAD BINDING DOMAIN-CONTAINING PROTEIN"/>
    <property type="match status" value="1"/>
</dbReference>
<dbReference type="EC" id="1.1.3.6" evidence="13"/>
<evidence type="ECO:0000259" key="18">
    <source>
        <dbReference type="Pfam" id="PF05199"/>
    </source>
</evidence>
<evidence type="ECO:0000256" key="7">
    <source>
        <dbReference type="ARBA" id="ARBA00023098"/>
    </source>
</evidence>
<reference evidence="19 20" key="1">
    <citation type="submission" date="2019-11" db="EMBL/GenBank/DDBJ databases">
        <title>Whole genome sequencing identifies a novel species of the genus Arsenicicoccus isolated from human blood.</title>
        <authorList>
            <person name="Jeong J.H."/>
            <person name="Kweon O.J."/>
            <person name="Kim H.R."/>
            <person name="Kim T.-H."/>
            <person name="Ha S.-M."/>
            <person name="Lee M.-K."/>
        </authorList>
    </citation>
    <scope>NUCLEOTIDE SEQUENCE [LARGE SCALE GENOMIC DNA]</scope>
    <source>
        <strain evidence="19 20">MKL-02</strain>
    </source>
</reference>
<evidence type="ECO:0000256" key="6">
    <source>
        <dbReference type="ARBA" id="ARBA00023002"/>
    </source>
</evidence>
<evidence type="ECO:0000256" key="4">
    <source>
        <dbReference type="ARBA" id="ARBA00022630"/>
    </source>
</evidence>
<dbReference type="Pfam" id="PF13450">
    <property type="entry name" value="NAD_binding_8"/>
    <property type="match status" value="1"/>
</dbReference>
<dbReference type="GO" id="GO:0008203">
    <property type="term" value="P:cholesterol metabolic process"/>
    <property type="evidence" value="ECO:0007669"/>
    <property type="project" value="UniProtKB-KW"/>
</dbReference>
<accession>A0A6I3ICK0</accession>
<dbReference type="InterPro" id="IPR052542">
    <property type="entry name" value="Cholesterol_Oxidase"/>
</dbReference>
<evidence type="ECO:0000313" key="19">
    <source>
        <dbReference type="EMBL" id="MTB71672.1"/>
    </source>
</evidence>
<feature type="domain" description="Glucose-methanol-choline oxidoreductase N-terminal" evidence="17">
    <location>
        <begin position="274"/>
        <end position="368"/>
    </location>
</feature>
<dbReference type="PRINTS" id="PR00411">
    <property type="entry name" value="PNDRDTASEI"/>
</dbReference>
<name>A0A6I3ICK0_9MICO</name>
<keyword evidence="6" id="KW-0560">Oxidoreductase</keyword>
<evidence type="ECO:0000256" key="9">
    <source>
        <dbReference type="ARBA" id="ARBA00023221"/>
    </source>
</evidence>
<keyword evidence="3" id="KW-0153">Cholesterol metabolism</keyword>
<keyword evidence="10" id="KW-0413">Isomerase</keyword>
<keyword evidence="4" id="KW-0285">Flavoprotein</keyword>
<keyword evidence="7" id="KW-0443">Lipid metabolism</keyword>
<evidence type="ECO:0000313" key="20">
    <source>
        <dbReference type="Proteomes" id="UP000431092"/>
    </source>
</evidence>
<dbReference type="SUPFAM" id="SSF51905">
    <property type="entry name" value="FAD/NAD(P)-binding domain"/>
    <property type="match status" value="1"/>
</dbReference>
<evidence type="ECO:0000259" key="17">
    <source>
        <dbReference type="Pfam" id="PF00732"/>
    </source>
</evidence>
<dbReference type="GO" id="GO:0004769">
    <property type="term" value="F:steroid Delta-isomerase activity"/>
    <property type="evidence" value="ECO:0007669"/>
    <property type="project" value="UniProtKB-EC"/>
</dbReference>
<keyword evidence="9" id="KW-0753">Steroid metabolism</keyword>
<comment type="similarity">
    <text evidence="2">Belongs to the GMC oxidoreductase family.</text>
</comment>
<dbReference type="Pfam" id="PF05199">
    <property type="entry name" value="GMC_oxred_C"/>
    <property type="match status" value="1"/>
</dbReference>
<comment type="pathway">
    <text evidence="12">Steroid metabolism; cholesterol degradation.</text>
</comment>
<dbReference type="Proteomes" id="UP000431092">
    <property type="component" value="Unassembled WGS sequence"/>
</dbReference>
<dbReference type="InterPro" id="IPR000172">
    <property type="entry name" value="GMC_OxRdtase_N"/>
</dbReference>
<feature type="domain" description="Glucose-methanol-choline oxidoreductase C-terminal" evidence="18">
    <location>
        <begin position="559"/>
        <end position="613"/>
    </location>
</feature>
<evidence type="ECO:0000256" key="1">
    <source>
        <dbReference type="ARBA" id="ARBA00001974"/>
    </source>
</evidence>
<dbReference type="GO" id="GO:0016995">
    <property type="term" value="F:cholesterol oxidase activity"/>
    <property type="evidence" value="ECO:0007669"/>
    <property type="project" value="UniProtKB-EC"/>
</dbReference>
<evidence type="ECO:0000256" key="3">
    <source>
        <dbReference type="ARBA" id="ARBA00022548"/>
    </source>
</evidence>
<keyword evidence="20" id="KW-1185">Reference proteome</keyword>
<evidence type="ECO:0000256" key="13">
    <source>
        <dbReference type="ARBA" id="ARBA00049723"/>
    </source>
</evidence>
<dbReference type="AlphaFoldDB" id="A0A6I3ICK0"/>
<feature type="region of interest" description="Disordered" evidence="16">
    <location>
        <begin position="34"/>
        <end position="56"/>
    </location>
</feature>
<evidence type="ECO:0000256" key="16">
    <source>
        <dbReference type="SAM" id="MobiDB-lite"/>
    </source>
</evidence>
<dbReference type="PANTHER" id="PTHR47470">
    <property type="entry name" value="CHOLESTEROL OXIDASE"/>
    <property type="match status" value="1"/>
</dbReference>
<gene>
    <name evidence="19" type="ORF">GGG17_06755</name>
</gene>
<sequence length="654" mass="71262">MGQGCPSRPRRACGRLVQRAPGCVALLPTRSLLHTSQRRGGRRPRDGAGAPYGRGCDPRERCRVEQVTDELPTDELRTDELRTDELRTHELRTDVDVLVVGSGFGGSVAALRLAEKGYRVEVLEAGRRFADEDFAKTSWDVRRFLWAPRLGCFGVQRIHRLPDVLVLAGAGVGGGSLNYACTLYRPHGPFYADRQWAHITDWESELAPHYDEATRMLGVVTNPCDGPVERLMLDVARELGVQDSYRRTPVGIYFGRPGETVPDPYFGGEGPARTGCTECGNCMVGCRVGAKNTLVKNYLALAERLGTLVRERRTVTRVRPIDPSRPERGYRVEHERTGAWVGRDRRETTATYVVLAAGAFGTSRLLHRLRHTGDLPRLSPALGRLTRTNSEMIGGAGTRRVPPGVDLTRGVAITSSFHPDQDTHVENCRYGVGSNLMGGLTALLVPGGGRVPRVVRYLGEVARDPLGAARSLWLRRWSERTVIGLVMQSCDNSLTTSYRRGLLGGHSMTSRQGHGEPNPTWIPVGHTALRTMARHLQALTGVPADARGSVGEVVDMPMTAHYLGGAVISDDPATGVVDPYQRVWGYPGISVLDGAAVSANLGVNPSLTITAQAERACALWPRRGEQDRRPAQGEPYRRLASWEGLGSDAGSVAG</sequence>
<evidence type="ECO:0000256" key="10">
    <source>
        <dbReference type="ARBA" id="ARBA00023235"/>
    </source>
</evidence>
<evidence type="ECO:0000256" key="2">
    <source>
        <dbReference type="ARBA" id="ARBA00010790"/>
    </source>
</evidence>
<protein>
    <recommendedName>
        <fullName evidence="14">Cholesterol oxidase</fullName>
        <ecNumber evidence="13">1.1.3.6</ecNumber>
        <ecNumber evidence="11">5.3.3.1</ecNumber>
    </recommendedName>
    <alternativeName>
        <fullName evidence="15">Cholesterol isomerase</fullName>
    </alternativeName>
</protein>
<evidence type="ECO:0000256" key="15">
    <source>
        <dbReference type="ARBA" id="ARBA00049778"/>
    </source>
</evidence>
<dbReference type="InterPro" id="IPR036188">
    <property type="entry name" value="FAD/NAD-bd_sf"/>
</dbReference>
<dbReference type="Gene3D" id="3.50.50.60">
    <property type="entry name" value="FAD/NAD(P)-binding domain"/>
    <property type="match status" value="3"/>
</dbReference>
<comment type="caution">
    <text evidence="19">The sequence shown here is derived from an EMBL/GenBank/DDBJ whole genome shotgun (WGS) entry which is preliminary data.</text>
</comment>
<dbReference type="EC" id="5.3.3.1" evidence="11"/>
<evidence type="ECO:0000256" key="5">
    <source>
        <dbReference type="ARBA" id="ARBA00022827"/>
    </source>
</evidence>
<comment type="cofactor">
    <cofactor evidence="1">
        <name>FAD</name>
        <dbReference type="ChEBI" id="CHEBI:57692"/>
    </cofactor>
</comment>
<evidence type="ECO:0000256" key="14">
    <source>
        <dbReference type="ARBA" id="ARBA00049744"/>
    </source>
</evidence>
<dbReference type="EMBL" id="WLVL01000023">
    <property type="protein sequence ID" value="MTB71672.1"/>
    <property type="molecule type" value="Genomic_DNA"/>
</dbReference>
<dbReference type="Pfam" id="PF00732">
    <property type="entry name" value="GMC_oxred_N"/>
    <property type="match status" value="1"/>
</dbReference>
<dbReference type="GO" id="GO:0050660">
    <property type="term" value="F:flavin adenine dinucleotide binding"/>
    <property type="evidence" value="ECO:0007669"/>
    <property type="project" value="InterPro"/>
</dbReference>
<evidence type="ECO:0000256" key="12">
    <source>
        <dbReference type="ARBA" id="ARBA00049645"/>
    </source>
</evidence>
<proteinExistence type="inferred from homology"/>
<organism evidence="19 20">
    <name type="scientific">Arsenicicoccus cauae</name>
    <dbReference type="NCBI Taxonomy" id="2663847"/>
    <lineage>
        <taxon>Bacteria</taxon>
        <taxon>Bacillati</taxon>
        <taxon>Actinomycetota</taxon>
        <taxon>Actinomycetes</taxon>
        <taxon>Micrococcales</taxon>
        <taxon>Intrasporangiaceae</taxon>
        <taxon>Arsenicicoccus</taxon>
    </lineage>
</organism>
<dbReference type="InterPro" id="IPR007867">
    <property type="entry name" value="GMC_OxRtase_C"/>
</dbReference>